<dbReference type="Proteomes" id="UP001151529">
    <property type="component" value="Chromosome 19"/>
</dbReference>
<dbReference type="EMBL" id="JAPFFL010000010">
    <property type="protein sequence ID" value="KAJ6697207.1"/>
    <property type="molecule type" value="Genomic_DNA"/>
</dbReference>
<organism evidence="1 2">
    <name type="scientific">Salix viminalis</name>
    <name type="common">Common osier</name>
    <name type="synonym">Basket willow</name>
    <dbReference type="NCBI Taxonomy" id="40686"/>
    <lineage>
        <taxon>Eukaryota</taxon>
        <taxon>Viridiplantae</taxon>
        <taxon>Streptophyta</taxon>
        <taxon>Embryophyta</taxon>
        <taxon>Tracheophyta</taxon>
        <taxon>Spermatophyta</taxon>
        <taxon>Magnoliopsida</taxon>
        <taxon>eudicotyledons</taxon>
        <taxon>Gunneridae</taxon>
        <taxon>Pentapetalae</taxon>
        <taxon>rosids</taxon>
        <taxon>fabids</taxon>
        <taxon>Malpighiales</taxon>
        <taxon>Salicaceae</taxon>
        <taxon>Saliceae</taxon>
        <taxon>Salix</taxon>
    </lineage>
</organism>
<evidence type="ECO:0000313" key="2">
    <source>
        <dbReference type="Proteomes" id="UP001151529"/>
    </source>
</evidence>
<reference evidence="1" key="1">
    <citation type="submission" date="2022-11" db="EMBL/GenBank/DDBJ databases">
        <authorList>
            <person name="Hyden B.L."/>
            <person name="Feng K."/>
            <person name="Yates T."/>
            <person name="Jawdy S."/>
            <person name="Smart L.B."/>
            <person name="Muchero W."/>
        </authorList>
    </citation>
    <scope>NUCLEOTIDE SEQUENCE</scope>
    <source>
        <tissue evidence="1">Shoot tip</tissue>
    </source>
</reference>
<gene>
    <name evidence="1" type="ORF">OIU85_003560</name>
</gene>
<sequence>ELEGLTRSQNAIEIDQIPLLLEDEVPFAFTRSFGDLTQDSTNDNVSLEIEPVSM</sequence>
<reference evidence="1" key="2">
    <citation type="journal article" date="2023" name="Int. J. Mol. Sci.">
        <title>De Novo Assembly and Annotation of 11 Diverse Shrub Willow (Salix) Genomes Reveals Novel Gene Organization in Sex-Linked Regions.</title>
        <authorList>
            <person name="Hyden B."/>
            <person name="Feng K."/>
            <person name="Yates T.B."/>
            <person name="Jawdy S."/>
            <person name="Cereghino C."/>
            <person name="Smart L.B."/>
            <person name="Muchero W."/>
        </authorList>
    </citation>
    <scope>NUCLEOTIDE SEQUENCE [LARGE SCALE GENOMIC DNA]</scope>
    <source>
        <tissue evidence="1">Shoot tip</tissue>
    </source>
</reference>
<keyword evidence="2" id="KW-1185">Reference proteome</keyword>
<feature type="non-terminal residue" evidence="1">
    <location>
        <position position="1"/>
    </location>
</feature>
<evidence type="ECO:0000313" key="1">
    <source>
        <dbReference type="EMBL" id="KAJ6697207.1"/>
    </source>
</evidence>
<dbReference type="AlphaFoldDB" id="A0A9Q0PZV2"/>
<name>A0A9Q0PZV2_SALVM</name>
<comment type="caution">
    <text evidence="1">The sequence shown here is derived from an EMBL/GenBank/DDBJ whole genome shotgun (WGS) entry which is preliminary data.</text>
</comment>
<proteinExistence type="predicted"/>
<accession>A0A9Q0PZV2</accession>
<protein>
    <submittedName>
        <fullName evidence="1">Uncharacterized protein</fullName>
    </submittedName>
</protein>